<proteinExistence type="predicted"/>
<organism evidence="2 3">
    <name type="scientific">Pseudaeromonas sharmana</name>
    <dbReference type="NCBI Taxonomy" id="328412"/>
    <lineage>
        <taxon>Bacteria</taxon>
        <taxon>Pseudomonadati</taxon>
        <taxon>Pseudomonadota</taxon>
        <taxon>Gammaproteobacteria</taxon>
        <taxon>Aeromonadales</taxon>
        <taxon>Aeromonadaceae</taxon>
        <taxon>Pseudaeromonas</taxon>
    </lineage>
</organism>
<keyword evidence="1" id="KW-1133">Transmembrane helix</keyword>
<protein>
    <recommendedName>
        <fullName evidence="4">Nudix hydrolase domain-containing protein</fullName>
    </recommendedName>
</protein>
<gene>
    <name evidence="2" type="ORF">ACFOSS_00660</name>
</gene>
<evidence type="ECO:0000313" key="3">
    <source>
        <dbReference type="Proteomes" id="UP001595692"/>
    </source>
</evidence>
<dbReference type="RefSeq" id="WP_377149868.1">
    <property type="nucleotide sequence ID" value="NZ_JBHSAF010000001.1"/>
</dbReference>
<sequence length="424" mass="49012">MSDFYRFWNDLGWLANLLGICLVVIPFFGLIRKNISQLKLKINKTNRERRYKTYKEMTNNDYLNWQLIFFKKTYSESEFVELYNKTYPATIIRSNGKISYPFKELCHLSSSDVVFFDFDKSQKKYLKFLGDSVKRPKMKGFATDKLILDHNGKLEKIYAKTITYEQNLVTSHILEFELYKFYEKTRNKKQEANIEKGLKYRSQYHGKQKPSLAILKPFQACPLISVQALIIYKDYKDPGNISWKAVVAQRQKNVAVKPEVWQIQPAGGFEIYGDESDDNNILIEQGFDIKNALLREYAEEIYNIEEFAFCSDGRDSNSILTETHVSALLNLITQNKATFEFLGVITDLSVLRHEASFLIVIDDEKYSSQPIIGSSESVKISSVNMNQLKEIFSKQKVHSSSAGLLQLALESARLREIGITDSLK</sequence>
<evidence type="ECO:0008006" key="4">
    <source>
        <dbReference type="Google" id="ProtNLM"/>
    </source>
</evidence>
<evidence type="ECO:0000256" key="1">
    <source>
        <dbReference type="SAM" id="Phobius"/>
    </source>
</evidence>
<name>A0ABV8CIW1_9GAMM</name>
<accession>A0ABV8CIW1</accession>
<keyword evidence="3" id="KW-1185">Reference proteome</keyword>
<keyword evidence="1" id="KW-0812">Transmembrane</keyword>
<keyword evidence="1" id="KW-0472">Membrane</keyword>
<dbReference type="EMBL" id="JBHSAF010000001">
    <property type="protein sequence ID" value="MFC3911978.1"/>
    <property type="molecule type" value="Genomic_DNA"/>
</dbReference>
<comment type="caution">
    <text evidence="2">The sequence shown here is derived from an EMBL/GenBank/DDBJ whole genome shotgun (WGS) entry which is preliminary data.</text>
</comment>
<evidence type="ECO:0000313" key="2">
    <source>
        <dbReference type="EMBL" id="MFC3911978.1"/>
    </source>
</evidence>
<reference evidence="3" key="1">
    <citation type="journal article" date="2019" name="Int. J. Syst. Evol. Microbiol.">
        <title>The Global Catalogue of Microorganisms (GCM) 10K type strain sequencing project: providing services to taxonomists for standard genome sequencing and annotation.</title>
        <authorList>
            <consortium name="The Broad Institute Genomics Platform"/>
            <consortium name="The Broad Institute Genome Sequencing Center for Infectious Disease"/>
            <person name="Wu L."/>
            <person name="Ma J."/>
        </authorList>
    </citation>
    <scope>NUCLEOTIDE SEQUENCE [LARGE SCALE GENOMIC DNA]</scope>
    <source>
        <strain evidence="3">CCUG 54939</strain>
    </source>
</reference>
<feature type="transmembrane region" description="Helical" evidence="1">
    <location>
        <begin position="12"/>
        <end position="31"/>
    </location>
</feature>
<dbReference type="Proteomes" id="UP001595692">
    <property type="component" value="Unassembled WGS sequence"/>
</dbReference>